<feature type="zinc finger region" description="RING-Gid-type" evidence="9">
    <location>
        <begin position="343"/>
        <end position="386"/>
    </location>
</feature>
<evidence type="ECO:0000313" key="12">
    <source>
        <dbReference type="EMBL" id="CEP61960.1"/>
    </source>
</evidence>
<accession>A0A0C7MQ05</accession>
<dbReference type="CDD" id="cd16652">
    <property type="entry name" value="dRING_Rmd5p-like"/>
    <property type="match status" value="1"/>
</dbReference>
<dbReference type="GO" id="GO:0045721">
    <property type="term" value="P:negative regulation of gluconeogenesis"/>
    <property type="evidence" value="ECO:0007669"/>
    <property type="project" value="EnsemblFungi"/>
</dbReference>
<evidence type="ECO:0000256" key="6">
    <source>
        <dbReference type="ARBA" id="ARBA00061136"/>
    </source>
</evidence>
<keyword evidence="2" id="KW-0963">Cytoplasm</keyword>
<dbReference type="GO" id="GO:0005634">
    <property type="term" value="C:nucleus"/>
    <property type="evidence" value="ECO:0007669"/>
    <property type="project" value="TreeGrafter"/>
</dbReference>
<organism evidence="12 13">
    <name type="scientific">Lachancea lanzarotensis</name>
    <dbReference type="NCBI Taxonomy" id="1245769"/>
    <lineage>
        <taxon>Eukaryota</taxon>
        <taxon>Fungi</taxon>
        <taxon>Dikarya</taxon>
        <taxon>Ascomycota</taxon>
        <taxon>Saccharomycotina</taxon>
        <taxon>Saccharomycetes</taxon>
        <taxon>Saccharomycetales</taxon>
        <taxon>Saccharomycetaceae</taxon>
        <taxon>Lachancea</taxon>
    </lineage>
</organism>
<dbReference type="AlphaFoldDB" id="A0A0C7MQ05"/>
<evidence type="ECO:0000256" key="5">
    <source>
        <dbReference type="ARBA" id="ARBA00022833"/>
    </source>
</evidence>
<dbReference type="HOGENOM" id="CLU_020227_2_0_1"/>
<keyword evidence="10" id="KW-0472">Membrane</keyword>
<evidence type="ECO:0000313" key="13">
    <source>
        <dbReference type="Proteomes" id="UP000054304"/>
    </source>
</evidence>
<evidence type="ECO:0000256" key="7">
    <source>
        <dbReference type="ARBA" id="ARBA00075398"/>
    </source>
</evidence>
<keyword evidence="5" id="KW-0862">Zinc</keyword>
<evidence type="ECO:0000256" key="2">
    <source>
        <dbReference type="ARBA" id="ARBA00022490"/>
    </source>
</evidence>
<dbReference type="SUPFAM" id="SSF57850">
    <property type="entry name" value="RING/U-box"/>
    <property type="match status" value="1"/>
</dbReference>
<evidence type="ECO:0000256" key="4">
    <source>
        <dbReference type="ARBA" id="ARBA00022771"/>
    </source>
</evidence>
<dbReference type="Proteomes" id="UP000054304">
    <property type="component" value="Unassembled WGS sequence"/>
</dbReference>
<dbReference type="InterPro" id="IPR037683">
    <property type="entry name" value="Rmd5_dRing"/>
</dbReference>
<keyword evidence="3" id="KW-0479">Metal-binding</keyword>
<dbReference type="PANTHER" id="PTHR12170:SF3">
    <property type="entry name" value="GH10162P"/>
    <property type="match status" value="1"/>
</dbReference>
<name>A0A0C7MQ05_9SACH</name>
<dbReference type="GO" id="GO:0005777">
    <property type="term" value="C:peroxisome"/>
    <property type="evidence" value="ECO:0007669"/>
    <property type="project" value="EnsemblFungi"/>
</dbReference>
<dbReference type="OrthoDB" id="1933281at2759"/>
<comment type="similarity">
    <text evidence="6">Belongs to the RMD5/GID2 family.</text>
</comment>
<feature type="domain" description="RING-Gid-type" evidence="11">
    <location>
        <begin position="343"/>
        <end position="386"/>
    </location>
</feature>
<dbReference type="GO" id="GO:0043161">
    <property type="term" value="P:proteasome-mediated ubiquitin-dependent protein catabolic process"/>
    <property type="evidence" value="ECO:0007669"/>
    <property type="project" value="EnsemblFungi"/>
</dbReference>
<keyword evidence="4 9" id="KW-0863">Zinc-finger</keyword>
<evidence type="ECO:0000256" key="10">
    <source>
        <dbReference type="SAM" id="Phobius"/>
    </source>
</evidence>
<evidence type="ECO:0000259" key="11">
    <source>
        <dbReference type="PROSITE" id="PS51867"/>
    </source>
</evidence>
<keyword evidence="13" id="KW-1185">Reference proteome</keyword>
<gene>
    <name evidence="12" type="ORF">LALA0_S04e04544g</name>
</gene>
<dbReference type="RefSeq" id="XP_022628190.1">
    <property type="nucleotide sequence ID" value="XM_022772758.1"/>
</dbReference>
<keyword evidence="10" id="KW-0812">Transmembrane</keyword>
<dbReference type="PANTHER" id="PTHR12170">
    <property type="entry name" value="MACROPHAGE ERYTHROBLAST ATTACHER-RELATED"/>
    <property type="match status" value="1"/>
</dbReference>
<proteinExistence type="inferred from homology"/>
<dbReference type="GO" id="GO:0005829">
    <property type="term" value="C:cytosol"/>
    <property type="evidence" value="ECO:0007669"/>
    <property type="project" value="EnsemblFungi"/>
</dbReference>
<evidence type="ECO:0000256" key="3">
    <source>
        <dbReference type="ARBA" id="ARBA00022723"/>
    </source>
</evidence>
<evidence type="ECO:0000256" key="9">
    <source>
        <dbReference type="PROSITE-ProRule" id="PRU01215"/>
    </source>
</evidence>
<reference evidence="12 13" key="1">
    <citation type="submission" date="2014-12" db="EMBL/GenBank/DDBJ databases">
        <authorList>
            <person name="Neuveglise Cecile"/>
        </authorList>
    </citation>
    <scope>NUCLEOTIDE SEQUENCE [LARGE SCALE GENOMIC DNA]</scope>
    <source>
        <strain evidence="12 13">CBS 12615</strain>
    </source>
</reference>
<dbReference type="GO" id="GO:0034657">
    <property type="term" value="C:GID complex"/>
    <property type="evidence" value="ECO:0007669"/>
    <property type="project" value="EnsemblFungi"/>
</dbReference>
<sequence>MSELLSTLGTEYQKLTDGAAAGQTHLKKCLEDTHEFKINVKKLKGYLAKQIQEEEQDKGHNNSAKLVKKRQVAIEKLNKLHNNWDNGVKKSIKLATQQHSRFQKNALNKLYDFELDQVYTNQFPPNARKYVDQAIGLHISRYNVFDLPEQDAGTMVEYLEHVYGVDPAVSTNFVEMAQILRELRHDSLEPCMAWCSPGSDLEFELHLLRAMFLLQSGDKLATYQYLLKYIPGFLTQTQKTSLRHRVAPLLAQLVAMPKSGVNLSEQRNKCVDLFTSEYCARNSLPFNSSLFLVVMSGIISFQFFIKYRTLQAARHVDWSTENELPFNVKLPDFLTSFHPVFICPVLKEETTTENPPYALPCHHIISRFSLDKLSKNGTCNFKCPYCPVTASRSKTTKVNFVIL</sequence>
<dbReference type="EMBL" id="LN736363">
    <property type="protein sequence ID" value="CEP61960.1"/>
    <property type="molecule type" value="Genomic_DNA"/>
</dbReference>
<evidence type="ECO:0000256" key="8">
    <source>
        <dbReference type="ARBA" id="ARBA00080744"/>
    </source>
</evidence>
<dbReference type="InterPro" id="IPR044063">
    <property type="entry name" value="ZF_RING_GID"/>
</dbReference>
<comment type="subcellular location">
    <subcellularLocation>
        <location evidence="1">Cytoplasm</location>
    </subcellularLocation>
</comment>
<evidence type="ECO:0000256" key="1">
    <source>
        <dbReference type="ARBA" id="ARBA00004496"/>
    </source>
</evidence>
<keyword evidence="10" id="KW-1133">Transmembrane helix</keyword>
<dbReference type="FunFam" id="3.30.40.10:FF:000143">
    <property type="entry name" value="Regulator of gluconeogenesis Rmd5"/>
    <property type="match status" value="1"/>
</dbReference>
<dbReference type="InterPro" id="IPR045098">
    <property type="entry name" value="Fyv10_fam"/>
</dbReference>
<feature type="transmembrane region" description="Helical" evidence="10">
    <location>
        <begin position="284"/>
        <end position="305"/>
    </location>
</feature>
<dbReference type="Pfam" id="PF10607">
    <property type="entry name" value="CTLH"/>
    <property type="match status" value="1"/>
</dbReference>
<dbReference type="GeneID" id="34685403"/>
<protein>
    <recommendedName>
        <fullName evidence="8">GID complex catalytic subunit 2</fullName>
    </recommendedName>
    <alternativeName>
        <fullName evidence="7">Glucose-induced degradation protein 2</fullName>
    </alternativeName>
</protein>
<dbReference type="GO" id="GO:0061630">
    <property type="term" value="F:ubiquitin protein ligase activity"/>
    <property type="evidence" value="ECO:0007669"/>
    <property type="project" value="EnsemblFungi"/>
</dbReference>
<dbReference type="STRING" id="1245769.A0A0C7MQ05"/>
<dbReference type="InterPro" id="IPR024964">
    <property type="entry name" value="CTLH/CRA"/>
</dbReference>
<dbReference type="GO" id="GO:0008270">
    <property type="term" value="F:zinc ion binding"/>
    <property type="evidence" value="ECO:0007669"/>
    <property type="project" value="UniProtKB-KW"/>
</dbReference>
<dbReference type="PROSITE" id="PS51867">
    <property type="entry name" value="ZF_RING_GID"/>
    <property type="match status" value="1"/>
</dbReference>